<reference evidence="1 2" key="1">
    <citation type="submission" date="2015-02" db="EMBL/GenBank/DDBJ databases">
        <authorList>
            <person name="Chooi Y.-H."/>
        </authorList>
    </citation>
    <scope>NUCLEOTIDE SEQUENCE [LARGE SCALE GENOMIC DNA]</scope>
    <source>
        <strain evidence="1">E3</strain>
    </source>
</reference>
<sequence>MQRKYDRQGRCIRNQHKAQDDNNADSRICCYCTRTPIIDLVGRHGRGKHRDITKICKRDGRHDHPNGVRNRQDVPNGDCSQQACVREGGRIPRYTCTSDVTDICMGSVGSNHVTCVHGLHSEEHGIGATRTDLRDRYGSSARWELVRDEVNSSNWRLSMEGCSCPINENSSFQ</sequence>
<evidence type="ECO:0000313" key="2">
    <source>
        <dbReference type="Proteomes" id="UP000039324"/>
    </source>
</evidence>
<accession>A0A0G4IMR6</accession>
<keyword evidence="2" id="KW-1185">Reference proteome</keyword>
<organism evidence="1 2">
    <name type="scientific">Plasmodiophora brassicae</name>
    <name type="common">Clubroot disease agent</name>
    <dbReference type="NCBI Taxonomy" id="37360"/>
    <lineage>
        <taxon>Eukaryota</taxon>
        <taxon>Sar</taxon>
        <taxon>Rhizaria</taxon>
        <taxon>Endomyxa</taxon>
        <taxon>Phytomyxea</taxon>
        <taxon>Plasmodiophorida</taxon>
        <taxon>Plasmodiophoridae</taxon>
        <taxon>Plasmodiophora</taxon>
    </lineage>
</organism>
<protein>
    <submittedName>
        <fullName evidence="1">Uncharacterized protein</fullName>
    </submittedName>
</protein>
<dbReference type="EMBL" id="CDSF01000057">
    <property type="protein sequence ID" value="CEO96400.1"/>
    <property type="molecule type" value="Genomic_DNA"/>
</dbReference>
<name>A0A0G4IMR6_PLABS</name>
<dbReference type="Proteomes" id="UP000039324">
    <property type="component" value="Unassembled WGS sequence"/>
</dbReference>
<dbReference type="AlphaFoldDB" id="A0A0G4IMR6"/>
<proteinExistence type="predicted"/>
<evidence type="ECO:0000313" key="1">
    <source>
        <dbReference type="EMBL" id="CEO96400.1"/>
    </source>
</evidence>
<gene>
    <name evidence="1" type="ORF">PBRA_005071</name>
</gene>